<sequence>MTDDRSRDVMCAYCRRKRELGEKRSEARIPFAAAVVSGAGNGDKYENAEKAIEVVARNELNGLISVSVLFEEYGDNIRIREGTLKAAAGNEQSGRAVHSSSLAVVRPKNLL</sequence>
<dbReference type="KEGG" id="fvr:FVEG_06978"/>
<organism evidence="1 2">
    <name type="scientific">Gibberella moniliformis (strain M3125 / FGSC 7600)</name>
    <name type="common">Maize ear and stalk rot fungus</name>
    <name type="synonym">Fusarium verticillioides</name>
    <dbReference type="NCBI Taxonomy" id="334819"/>
    <lineage>
        <taxon>Eukaryota</taxon>
        <taxon>Fungi</taxon>
        <taxon>Dikarya</taxon>
        <taxon>Ascomycota</taxon>
        <taxon>Pezizomycotina</taxon>
        <taxon>Sordariomycetes</taxon>
        <taxon>Hypocreomycetidae</taxon>
        <taxon>Hypocreales</taxon>
        <taxon>Nectriaceae</taxon>
        <taxon>Fusarium</taxon>
        <taxon>Fusarium fujikuroi species complex</taxon>
    </lineage>
</organism>
<dbReference type="Pfam" id="PF23397">
    <property type="entry name" value="DUF7104"/>
    <property type="match status" value="1"/>
</dbReference>
<keyword evidence="2" id="KW-1185">Reference proteome</keyword>
<dbReference type="AlphaFoldDB" id="W7MPG7"/>
<reference evidence="1 2" key="1">
    <citation type="journal article" date="2010" name="Nature">
        <title>Comparative genomics reveals mobile pathogenicity chromosomes in Fusarium.</title>
        <authorList>
            <person name="Ma L.J."/>
            <person name="van der Does H.C."/>
            <person name="Borkovich K.A."/>
            <person name="Coleman J.J."/>
            <person name="Daboussi M.J."/>
            <person name="Di Pietro A."/>
            <person name="Dufresne M."/>
            <person name="Freitag M."/>
            <person name="Grabherr M."/>
            <person name="Henrissat B."/>
            <person name="Houterman P.M."/>
            <person name="Kang S."/>
            <person name="Shim W.B."/>
            <person name="Woloshuk C."/>
            <person name="Xie X."/>
            <person name="Xu J.R."/>
            <person name="Antoniw J."/>
            <person name="Baker S.E."/>
            <person name="Bluhm B.H."/>
            <person name="Breakspear A."/>
            <person name="Brown D.W."/>
            <person name="Butchko R.A."/>
            <person name="Chapman S."/>
            <person name="Coulson R."/>
            <person name="Coutinho P.M."/>
            <person name="Danchin E.G."/>
            <person name="Diener A."/>
            <person name="Gale L.R."/>
            <person name="Gardiner D.M."/>
            <person name="Goff S."/>
            <person name="Hammond-Kosack K.E."/>
            <person name="Hilburn K."/>
            <person name="Hua-Van A."/>
            <person name="Jonkers W."/>
            <person name="Kazan K."/>
            <person name="Kodira C.D."/>
            <person name="Koehrsen M."/>
            <person name="Kumar L."/>
            <person name="Lee Y.H."/>
            <person name="Li L."/>
            <person name="Manners J.M."/>
            <person name="Miranda-Saavedra D."/>
            <person name="Mukherjee M."/>
            <person name="Park G."/>
            <person name="Park J."/>
            <person name="Park S.Y."/>
            <person name="Proctor R.H."/>
            <person name="Regev A."/>
            <person name="Ruiz-Roldan M.C."/>
            <person name="Sain D."/>
            <person name="Sakthikumar S."/>
            <person name="Sykes S."/>
            <person name="Schwartz D.C."/>
            <person name="Turgeon B.G."/>
            <person name="Wapinski I."/>
            <person name="Yoder O."/>
            <person name="Young S."/>
            <person name="Zeng Q."/>
            <person name="Zhou S."/>
            <person name="Galagan J."/>
            <person name="Cuomo C.A."/>
            <person name="Kistler H.C."/>
            <person name="Rep M."/>
        </authorList>
    </citation>
    <scope>NUCLEOTIDE SEQUENCE [LARGE SCALE GENOMIC DNA]</scope>
    <source>
        <strain evidence="2">M3125 / FGSC 7600</strain>
    </source>
</reference>
<protein>
    <submittedName>
        <fullName evidence="1">Uncharacterized protein</fullName>
    </submittedName>
</protein>
<name>W7MPG7_GIBM7</name>
<dbReference type="EMBL" id="DS022249">
    <property type="protein sequence ID" value="EWG46512.1"/>
    <property type="molecule type" value="Genomic_DNA"/>
</dbReference>
<dbReference type="VEuPathDB" id="FungiDB:FVEG_06978"/>
<dbReference type="HOGENOM" id="CLU_2158618_0_0_1"/>
<dbReference type="EMBL" id="CM000584">
    <property type="protein sequence ID" value="EWG46512.1"/>
    <property type="molecule type" value="Genomic_DNA"/>
</dbReference>
<dbReference type="RefSeq" id="XP_018752703.1">
    <property type="nucleotide sequence ID" value="XM_018895454.1"/>
</dbReference>
<dbReference type="Proteomes" id="UP000009096">
    <property type="component" value="Chromosome 7"/>
</dbReference>
<dbReference type="GeneID" id="30064830"/>
<accession>W7MPG7</accession>
<gene>
    <name evidence="1" type="ORF">FVEG_06978</name>
</gene>
<evidence type="ECO:0000313" key="1">
    <source>
        <dbReference type="EMBL" id="EWG46512.1"/>
    </source>
</evidence>
<dbReference type="InterPro" id="IPR055530">
    <property type="entry name" value="DUF7104"/>
</dbReference>
<proteinExistence type="predicted"/>
<evidence type="ECO:0000313" key="2">
    <source>
        <dbReference type="Proteomes" id="UP000009096"/>
    </source>
</evidence>